<keyword evidence="2" id="KW-0815">Transposition</keyword>
<evidence type="ECO:0000259" key="5">
    <source>
        <dbReference type="Pfam" id="PF01609"/>
    </source>
</evidence>
<evidence type="ECO:0000256" key="2">
    <source>
        <dbReference type="ARBA" id="ARBA00022578"/>
    </source>
</evidence>
<comment type="similarity">
    <text evidence="1">Belongs to the transposase 11 family.</text>
</comment>
<keyword evidence="4" id="KW-0233">DNA recombination</keyword>
<evidence type="ECO:0000256" key="3">
    <source>
        <dbReference type="ARBA" id="ARBA00023125"/>
    </source>
</evidence>
<evidence type="ECO:0000256" key="4">
    <source>
        <dbReference type="ARBA" id="ARBA00023172"/>
    </source>
</evidence>
<organism evidence="6 7">
    <name type="scientific">Lentisphaera araneosa HTCC2155</name>
    <dbReference type="NCBI Taxonomy" id="313628"/>
    <lineage>
        <taxon>Bacteria</taxon>
        <taxon>Pseudomonadati</taxon>
        <taxon>Lentisphaerota</taxon>
        <taxon>Lentisphaeria</taxon>
        <taxon>Lentisphaerales</taxon>
        <taxon>Lentisphaeraceae</taxon>
        <taxon>Lentisphaera</taxon>
    </lineage>
</organism>
<dbReference type="RefSeq" id="WP_007281199.1">
    <property type="nucleotide sequence ID" value="NZ_ABCK01000040.1"/>
</dbReference>
<name>A6DTQ2_9BACT</name>
<dbReference type="PANTHER" id="PTHR33258">
    <property type="entry name" value="TRANSPOSASE INSL FOR INSERTION SEQUENCE ELEMENT IS186A-RELATED"/>
    <property type="match status" value="1"/>
</dbReference>
<dbReference type="GO" id="GO:0004803">
    <property type="term" value="F:transposase activity"/>
    <property type="evidence" value="ECO:0007669"/>
    <property type="project" value="InterPro"/>
</dbReference>
<dbReference type="AlphaFoldDB" id="A6DTQ2"/>
<accession>A6DTQ2</accession>
<dbReference type="EMBL" id="ABCK01000040">
    <property type="protein sequence ID" value="EDM24979.1"/>
    <property type="molecule type" value="Genomic_DNA"/>
</dbReference>
<sequence length="375" mass="42570">MDIDGLVRSDWDYFKTFLPDGWDGMMAETGMLKFGRKFSGEDGPSKLLRTLLIHLGGNLSLRSTCALAKEGNIIDVSDVALLKRLQKSSEWFNWCTTQLLDKMKPKNPQGLPEQEEYNFRYVDGSIVREPGATGSTWMLHYSMNAKTLAPDEITITDQKKGESLKNYSVKPNDVFIGDRVYPRRNGIIHVHSNGGYILCRFPPSLTPLHNDNGTPFKLLSKLRKLKLGDIGEYNVVIKHNEGQINARVCAMKKDHESTLKAQKAIHRKASKNSRKGSTRPETLEYAGYILILTTLAESVSPEKILNIYRSRWQIELLFKRLKSIIGAAPLYKKNDIGMRSWLAGKILVATLIEYIIRCGEDFFPWGYPIKKTIQN</sequence>
<dbReference type="InterPro" id="IPR047952">
    <property type="entry name" value="Transpos_IS4"/>
</dbReference>
<keyword evidence="3" id="KW-0238">DNA-binding</keyword>
<comment type="caution">
    <text evidence="6">The sequence shown here is derived from an EMBL/GenBank/DDBJ whole genome shotgun (WGS) entry which is preliminary data.</text>
</comment>
<dbReference type="GO" id="GO:0006313">
    <property type="term" value="P:DNA transposition"/>
    <property type="evidence" value="ECO:0007669"/>
    <property type="project" value="InterPro"/>
</dbReference>
<reference evidence="6 7" key="1">
    <citation type="journal article" date="2010" name="J. Bacteriol.">
        <title>Genome sequence of Lentisphaera araneosa HTCC2155T, the type species of the order Lentisphaerales in the phylum Lentisphaerae.</title>
        <authorList>
            <person name="Thrash J.C."/>
            <person name="Cho J.C."/>
            <person name="Vergin K.L."/>
            <person name="Morris R.M."/>
            <person name="Giovannoni S.J."/>
        </authorList>
    </citation>
    <scope>NUCLEOTIDE SEQUENCE [LARGE SCALE GENOMIC DNA]</scope>
    <source>
        <strain evidence="6 7">HTCC2155</strain>
    </source>
</reference>
<dbReference type="OrthoDB" id="194926at2"/>
<protein>
    <submittedName>
        <fullName evidence="6">Putative transposase insL for insertion sequence IS186</fullName>
    </submittedName>
</protein>
<dbReference type="InterPro" id="IPR012337">
    <property type="entry name" value="RNaseH-like_sf"/>
</dbReference>
<dbReference type="Proteomes" id="UP000004947">
    <property type="component" value="Unassembled WGS sequence"/>
</dbReference>
<dbReference type="eggNOG" id="COG3385">
    <property type="taxonomic scope" value="Bacteria"/>
</dbReference>
<evidence type="ECO:0000313" key="6">
    <source>
        <dbReference type="EMBL" id="EDM24979.1"/>
    </source>
</evidence>
<evidence type="ECO:0000313" key="7">
    <source>
        <dbReference type="Proteomes" id="UP000004947"/>
    </source>
</evidence>
<dbReference type="PANTHER" id="PTHR33258:SF1">
    <property type="entry name" value="TRANSPOSASE INSL FOR INSERTION SEQUENCE ELEMENT IS186A-RELATED"/>
    <property type="match status" value="1"/>
</dbReference>
<evidence type="ECO:0000256" key="1">
    <source>
        <dbReference type="ARBA" id="ARBA00010075"/>
    </source>
</evidence>
<proteinExistence type="inferred from homology"/>
<gene>
    <name evidence="6" type="ORF">LNTAR_07936</name>
</gene>
<dbReference type="STRING" id="313628.LNTAR_07936"/>
<dbReference type="GO" id="GO:0003677">
    <property type="term" value="F:DNA binding"/>
    <property type="evidence" value="ECO:0007669"/>
    <property type="project" value="UniProtKB-KW"/>
</dbReference>
<dbReference type="SUPFAM" id="SSF53098">
    <property type="entry name" value="Ribonuclease H-like"/>
    <property type="match status" value="1"/>
</dbReference>
<dbReference type="InterPro" id="IPR002559">
    <property type="entry name" value="Transposase_11"/>
</dbReference>
<keyword evidence="7" id="KW-1185">Reference proteome</keyword>
<feature type="domain" description="Transposase IS4-like" evidence="5">
    <location>
        <begin position="172"/>
        <end position="350"/>
    </location>
</feature>
<dbReference type="Pfam" id="PF01609">
    <property type="entry name" value="DDE_Tnp_1"/>
    <property type="match status" value="1"/>
</dbReference>
<dbReference type="NCBIfam" id="NF033592">
    <property type="entry name" value="transpos_IS4_1"/>
    <property type="match status" value="1"/>
</dbReference>